<dbReference type="RefSeq" id="WP_094258491.1">
    <property type="nucleotide sequence ID" value="NZ_BMKM01000011.1"/>
</dbReference>
<dbReference type="Pfam" id="PF08522">
    <property type="entry name" value="BT_3987-like_N"/>
    <property type="match status" value="1"/>
</dbReference>
<evidence type="ECO:0000313" key="3">
    <source>
        <dbReference type="Proteomes" id="UP000614460"/>
    </source>
</evidence>
<dbReference type="Gene3D" id="2.60.40.1740">
    <property type="entry name" value="hypothetical protein (bacova_03559)"/>
    <property type="match status" value="1"/>
</dbReference>
<reference evidence="2" key="1">
    <citation type="journal article" date="2014" name="Int. J. Syst. Evol. Microbiol.">
        <title>Complete genome sequence of Corynebacterium casei LMG S-19264T (=DSM 44701T), isolated from a smear-ripened cheese.</title>
        <authorList>
            <consortium name="US DOE Joint Genome Institute (JGI-PGF)"/>
            <person name="Walter F."/>
            <person name="Albersmeier A."/>
            <person name="Kalinowski J."/>
            <person name="Ruckert C."/>
        </authorList>
    </citation>
    <scope>NUCLEOTIDE SEQUENCE</scope>
    <source>
        <strain evidence="2">CGMCC 1.15966</strain>
    </source>
</reference>
<organism evidence="2 3">
    <name type="scientific">Sphingobacterium cellulitidis</name>
    <dbReference type="NCBI Taxonomy" id="1768011"/>
    <lineage>
        <taxon>Bacteria</taxon>
        <taxon>Pseudomonadati</taxon>
        <taxon>Bacteroidota</taxon>
        <taxon>Sphingobacteriia</taxon>
        <taxon>Sphingobacteriales</taxon>
        <taxon>Sphingobacteriaceae</taxon>
        <taxon>Sphingobacterium</taxon>
    </lineage>
</organism>
<reference evidence="2" key="2">
    <citation type="submission" date="2020-09" db="EMBL/GenBank/DDBJ databases">
        <authorList>
            <person name="Sun Q."/>
            <person name="Zhou Y."/>
        </authorList>
    </citation>
    <scope>NUCLEOTIDE SEQUENCE</scope>
    <source>
        <strain evidence="2">CGMCC 1.15966</strain>
    </source>
</reference>
<feature type="domain" description="BT-3987-like N-terminal" evidence="1">
    <location>
        <begin position="63"/>
        <end position="161"/>
    </location>
</feature>
<proteinExistence type="predicted"/>
<gene>
    <name evidence="2" type="ORF">GCM10011516_30860</name>
</gene>
<sequence>MKKVIKYIIGAMMVPVLFSSCLKDKEKIGPDADGAVENIIEFKNMSAPASDKSSTYPLFNRMYDIKPKDELMIPLQIAGVYNPSGDVKIVLELDNSILEKYNEENETGYVPLKSSYYQIPSLEVTIPQGERIANLVVNVFPEKFDYDEAYALGFRIKSVSSGTISGNFGAILVGIGAKNKVDGVYTVTGSAADLGSKNIGQYPKRAIALETYGPNSVLYHDDYYGIYGTIFLTETGGATYYGNFCPIFDFDPTTGKITGVRNAYGSNNSQSRDAKLDPAGVNKITFGPDGRAAKIEVSYFMTQAGNVRLTFNEVFTYSTAR</sequence>
<evidence type="ECO:0000259" key="1">
    <source>
        <dbReference type="Pfam" id="PF08522"/>
    </source>
</evidence>
<accession>A0A8H9G565</accession>
<comment type="caution">
    <text evidence="2">The sequence shown here is derived from an EMBL/GenBank/DDBJ whole genome shotgun (WGS) entry which is preliminary data.</text>
</comment>
<evidence type="ECO:0000313" key="2">
    <source>
        <dbReference type="EMBL" id="GGE30930.1"/>
    </source>
</evidence>
<keyword evidence="3" id="KW-1185">Reference proteome</keyword>
<dbReference type="Proteomes" id="UP000614460">
    <property type="component" value="Unassembled WGS sequence"/>
</dbReference>
<dbReference type="EMBL" id="BMKM01000011">
    <property type="protein sequence ID" value="GGE30930.1"/>
    <property type="molecule type" value="Genomic_DNA"/>
</dbReference>
<protein>
    <recommendedName>
        <fullName evidence="1">BT-3987-like N-terminal domain-containing protein</fullName>
    </recommendedName>
</protein>
<dbReference type="AlphaFoldDB" id="A0A8H9G565"/>
<dbReference type="InterPro" id="IPR013728">
    <property type="entry name" value="BT_3987-like_N"/>
</dbReference>
<name>A0A8H9G565_9SPHI</name>
<dbReference type="PROSITE" id="PS51257">
    <property type="entry name" value="PROKAR_LIPOPROTEIN"/>
    <property type="match status" value="1"/>
</dbReference>